<evidence type="ECO:0000313" key="4">
    <source>
        <dbReference type="Proteomes" id="UP000612282"/>
    </source>
</evidence>
<protein>
    <submittedName>
        <fullName evidence="3">Phosphatase PAP2 family protein</fullName>
    </submittedName>
</protein>
<dbReference type="Proteomes" id="UP000612282">
    <property type="component" value="Unassembled WGS sequence"/>
</dbReference>
<keyword evidence="1" id="KW-1133">Transmembrane helix</keyword>
<name>A0ABQ3X148_9ACTN</name>
<dbReference type="PANTHER" id="PTHR14969">
    <property type="entry name" value="SPHINGOSINE-1-PHOSPHATE PHOSPHOHYDROLASE"/>
    <property type="match status" value="1"/>
</dbReference>
<feature type="transmembrane region" description="Helical" evidence="1">
    <location>
        <begin position="57"/>
        <end position="75"/>
    </location>
</feature>
<reference evidence="3 4" key="1">
    <citation type="submission" date="2021-01" db="EMBL/GenBank/DDBJ databases">
        <title>Whole genome shotgun sequence of Actinoplanes couchii NBRC 106145.</title>
        <authorList>
            <person name="Komaki H."/>
            <person name="Tamura T."/>
        </authorList>
    </citation>
    <scope>NUCLEOTIDE SEQUENCE [LARGE SCALE GENOMIC DNA]</scope>
    <source>
        <strain evidence="3 4">NBRC 106145</strain>
    </source>
</reference>
<dbReference type="PANTHER" id="PTHR14969:SF13">
    <property type="entry name" value="AT30094P"/>
    <property type="match status" value="1"/>
</dbReference>
<evidence type="ECO:0000259" key="2">
    <source>
        <dbReference type="SMART" id="SM00014"/>
    </source>
</evidence>
<proteinExistence type="predicted"/>
<dbReference type="InterPro" id="IPR036938">
    <property type="entry name" value="PAP2/HPO_sf"/>
</dbReference>
<dbReference type="EMBL" id="BOMG01000012">
    <property type="protein sequence ID" value="GID52243.1"/>
    <property type="molecule type" value="Genomic_DNA"/>
</dbReference>
<keyword evidence="1" id="KW-0472">Membrane</keyword>
<feature type="transmembrane region" description="Helical" evidence="1">
    <location>
        <begin position="170"/>
        <end position="188"/>
    </location>
</feature>
<comment type="caution">
    <text evidence="3">The sequence shown here is derived from an EMBL/GenBank/DDBJ whole genome shotgun (WGS) entry which is preliminary data.</text>
</comment>
<sequence>MRSLVLLPLVPFVLLATLVATGWGPVHDADRWVTAWANQAALTHPALTTTTTWLTNLFQPNVFRLAAAILVLWLLRRGDRRTALWVTVTMVAGGLLGALLKLVFTRARPELADPVSWAAGWAFPSGHALNAVLGVAVFITIFPRLWALWLIPIITAITRVILGVHWTSDVLAGLLLGVAVILTTKNLFFRTPVQGPAPTTQAMRPS</sequence>
<dbReference type="RefSeq" id="WP_203793051.1">
    <property type="nucleotide sequence ID" value="NZ_BAAAQE010000054.1"/>
</dbReference>
<dbReference type="InterPro" id="IPR000326">
    <property type="entry name" value="PAP2/HPO"/>
</dbReference>
<keyword evidence="1" id="KW-0812">Transmembrane</keyword>
<accession>A0ABQ3X148</accession>
<feature type="transmembrane region" description="Helical" evidence="1">
    <location>
        <begin position="82"/>
        <end position="104"/>
    </location>
</feature>
<evidence type="ECO:0000256" key="1">
    <source>
        <dbReference type="SAM" id="Phobius"/>
    </source>
</evidence>
<evidence type="ECO:0000313" key="3">
    <source>
        <dbReference type="EMBL" id="GID52243.1"/>
    </source>
</evidence>
<dbReference type="SMART" id="SM00014">
    <property type="entry name" value="acidPPc"/>
    <property type="match status" value="1"/>
</dbReference>
<dbReference type="SUPFAM" id="SSF48317">
    <property type="entry name" value="Acid phosphatase/Vanadium-dependent haloperoxidase"/>
    <property type="match status" value="1"/>
</dbReference>
<organism evidence="3 4">
    <name type="scientific">Actinoplanes couchii</name>
    <dbReference type="NCBI Taxonomy" id="403638"/>
    <lineage>
        <taxon>Bacteria</taxon>
        <taxon>Bacillati</taxon>
        <taxon>Actinomycetota</taxon>
        <taxon>Actinomycetes</taxon>
        <taxon>Micromonosporales</taxon>
        <taxon>Micromonosporaceae</taxon>
        <taxon>Actinoplanes</taxon>
    </lineage>
</organism>
<dbReference type="Gene3D" id="1.20.144.10">
    <property type="entry name" value="Phosphatidic acid phosphatase type 2/haloperoxidase"/>
    <property type="match status" value="2"/>
</dbReference>
<dbReference type="Pfam" id="PF01569">
    <property type="entry name" value="PAP2"/>
    <property type="match status" value="1"/>
</dbReference>
<keyword evidence="4" id="KW-1185">Reference proteome</keyword>
<gene>
    <name evidence="3" type="ORF">Aco03nite_006470</name>
</gene>
<feature type="domain" description="Phosphatidic acid phosphatase type 2/haloperoxidase" evidence="2">
    <location>
        <begin position="83"/>
        <end position="185"/>
    </location>
</feature>